<reference evidence="1" key="1">
    <citation type="submission" date="2023-11" db="EMBL/GenBank/DDBJ databases">
        <title>Gracilibacillus pellucida a moderately halophilic bacterium isolated from saline soil in Xinjiang province.</title>
        <authorList>
            <person name="Zhang Z."/>
            <person name="Tan F."/>
            <person name="Wang Y."/>
            <person name="Xia M."/>
        </authorList>
    </citation>
    <scope>NUCLEOTIDE SEQUENCE</scope>
    <source>
        <strain evidence="1">S3-1-1</strain>
    </source>
</reference>
<evidence type="ECO:0000313" key="2">
    <source>
        <dbReference type="Proteomes" id="UP001277972"/>
    </source>
</evidence>
<name>A0ACC6M6J8_9BACI</name>
<organism evidence="1 2">
    <name type="scientific">Gracilibacillus pellucidus</name>
    <dbReference type="NCBI Taxonomy" id="3095368"/>
    <lineage>
        <taxon>Bacteria</taxon>
        <taxon>Bacillati</taxon>
        <taxon>Bacillota</taxon>
        <taxon>Bacilli</taxon>
        <taxon>Bacillales</taxon>
        <taxon>Bacillaceae</taxon>
        <taxon>Gracilibacillus</taxon>
    </lineage>
</organism>
<protein>
    <submittedName>
        <fullName evidence="1">Uncharacterized protein</fullName>
    </submittedName>
</protein>
<accession>A0ACC6M6J8</accession>
<keyword evidence="2" id="KW-1185">Reference proteome</keyword>
<evidence type="ECO:0000313" key="1">
    <source>
        <dbReference type="EMBL" id="MDX8046605.1"/>
    </source>
</evidence>
<gene>
    <name evidence="1" type="ORF">SH601_11490</name>
</gene>
<comment type="caution">
    <text evidence="1">The sequence shown here is derived from an EMBL/GenBank/DDBJ whole genome shotgun (WGS) entry which is preliminary data.</text>
</comment>
<proteinExistence type="predicted"/>
<sequence length="123" mass="14400">MLLIGVFVIFLFLFCRKLIVQKLALVGTLQLEREKHRWLRSYWQTGIVLFGINALLFSLTFLILFGLRFVMIPYIHLFVMIGAVSVSILVWLVFARSWHGSSSDRWKVSLIGSSFYFFAIHHF</sequence>
<dbReference type="Proteomes" id="UP001277972">
    <property type="component" value="Unassembled WGS sequence"/>
</dbReference>
<dbReference type="EMBL" id="JAWZSR010000006">
    <property type="protein sequence ID" value="MDX8046605.1"/>
    <property type="molecule type" value="Genomic_DNA"/>
</dbReference>